<keyword evidence="1" id="KW-0472">Membrane</keyword>
<evidence type="ECO:0000256" key="1">
    <source>
        <dbReference type="SAM" id="Phobius"/>
    </source>
</evidence>
<proteinExistence type="predicted"/>
<dbReference type="AlphaFoldDB" id="A0A1G2E067"/>
<accession>A0A1G2E067</accession>
<keyword evidence="1" id="KW-1133">Transmembrane helix</keyword>
<organism evidence="2 3">
    <name type="scientific">Candidatus Nealsonbacteria bacterium RIFCSPHIGHO2_01_FULL_38_55</name>
    <dbReference type="NCBI Taxonomy" id="1801664"/>
    <lineage>
        <taxon>Bacteria</taxon>
        <taxon>Candidatus Nealsoniibacteriota</taxon>
    </lineage>
</organism>
<reference evidence="2 3" key="1">
    <citation type="journal article" date="2016" name="Nat. Commun.">
        <title>Thousands of microbial genomes shed light on interconnected biogeochemical processes in an aquifer system.</title>
        <authorList>
            <person name="Anantharaman K."/>
            <person name="Brown C.T."/>
            <person name="Hug L.A."/>
            <person name="Sharon I."/>
            <person name="Castelle C.J."/>
            <person name="Probst A.J."/>
            <person name="Thomas B.C."/>
            <person name="Singh A."/>
            <person name="Wilkins M.J."/>
            <person name="Karaoz U."/>
            <person name="Brodie E.L."/>
            <person name="Williams K.H."/>
            <person name="Hubbard S.S."/>
            <person name="Banfield J.F."/>
        </authorList>
    </citation>
    <scope>NUCLEOTIDE SEQUENCE [LARGE SCALE GENOMIC DNA]</scope>
</reference>
<sequence length="142" mass="15298">MNNRSREKGITIYLSIIVLSILLSIVLGLSIFLIDQIRMVKDMENSISAFYAADSGIEQTLNVIMNDESDLLSAYGPTDIGGGAYYIADISCCDSSKTSCNFNGGENCPVGIEEDPNCDATRYCVRSIGSSGGVKRAVEISY</sequence>
<comment type="caution">
    <text evidence="2">The sequence shown here is derived from an EMBL/GenBank/DDBJ whole genome shotgun (WGS) entry which is preliminary data.</text>
</comment>
<feature type="transmembrane region" description="Helical" evidence="1">
    <location>
        <begin position="12"/>
        <end position="34"/>
    </location>
</feature>
<evidence type="ECO:0000313" key="3">
    <source>
        <dbReference type="Proteomes" id="UP000177360"/>
    </source>
</evidence>
<dbReference type="EMBL" id="MHLZ01000039">
    <property type="protein sequence ID" value="OGZ19256.1"/>
    <property type="molecule type" value="Genomic_DNA"/>
</dbReference>
<name>A0A1G2E067_9BACT</name>
<dbReference type="Proteomes" id="UP000177360">
    <property type="component" value="Unassembled WGS sequence"/>
</dbReference>
<evidence type="ECO:0000313" key="2">
    <source>
        <dbReference type="EMBL" id="OGZ19256.1"/>
    </source>
</evidence>
<evidence type="ECO:0008006" key="4">
    <source>
        <dbReference type="Google" id="ProtNLM"/>
    </source>
</evidence>
<protein>
    <recommendedName>
        <fullName evidence="4">Type 4 fimbrial biogenesis protein PilX N-terminal domain-containing protein</fullName>
    </recommendedName>
</protein>
<keyword evidence="1" id="KW-0812">Transmembrane</keyword>
<gene>
    <name evidence="2" type="ORF">A2626_03395</name>
</gene>